<dbReference type="EMBL" id="AAOH01000007">
    <property type="protein sequence ID" value="EAR27064.1"/>
    <property type="molecule type" value="Genomic_DNA"/>
</dbReference>
<organism evidence="1 2">
    <name type="scientific">Pseudoalteromonas tunicata D2</name>
    <dbReference type="NCBI Taxonomy" id="87626"/>
    <lineage>
        <taxon>Bacteria</taxon>
        <taxon>Pseudomonadati</taxon>
        <taxon>Pseudomonadota</taxon>
        <taxon>Gammaproteobacteria</taxon>
        <taxon>Alteromonadales</taxon>
        <taxon>Pseudoalteromonadaceae</taxon>
        <taxon>Pseudoalteromonas</taxon>
    </lineage>
</organism>
<dbReference type="AlphaFoldDB" id="A4CDM2"/>
<dbReference type="HOGENOM" id="CLU_3065289_0_0_6"/>
<evidence type="ECO:0000313" key="2">
    <source>
        <dbReference type="Proteomes" id="UP000006201"/>
    </source>
</evidence>
<keyword evidence="2" id="KW-1185">Reference proteome</keyword>
<sequence>MLYIKRYKAHYLTQKKLTQKANLVLILLILLGSTLRDNNVNLLLKFIAKQSTM</sequence>
<name>A4CDM2_9GAMM</name>
<evidence type="ECO:0000313" key="1">
    <source>
        <dbReference type="EMBL" id="EAR27064.1"/>
    </source>
</evidence>
<gene>
    <name evidence="1" type="ORF">PTD2_05320</name>
</gene>
<dbReference type="Proteomes" id="UP000006201">
    <property type="component" value="Unassembled WGS sequence"/>
</dbReference>
<proteinExistence type="predicted"/>
<dbReference type="STRING" id="87626.PTD2_05320"/>
<comment type="caution">
    <text evidence="1">The sequence shown here is derived from an EMBL/GenBank/DDBJ whole genome shotgun (WGS) entry which is preliminary data.</text>
</comment>
<accession>A4CDM2</accession>
<reference evidence="1 2" key="1">
    <citation type="submission" date="2006-02" db="EMBL/GenBank/DDBJ databases">
        <authorList>
            <person name="Moran M.A."/>
            <person name="Kjelleberg S."/>
            <person name="Egan S."/>
            <person name="Saunders N."/>
            <person name="Thomas T."/>
            <person name="Ferriera S."/>
            <person name="Johnson J."/>
            <person name="Kravitz S."/>
            <person name="Halpern A."/>
            <person name="Remington K."/>
            <person name="Beeson K."/>
            <person name="Tran B."/>
            <person name="Rogers Y.-H."/>
            <person name="Friedman R."/>
            <person name="Venter J.C."/>
        </authorList>
    </citation>
    <scope>NUCLEOTIDE SEQUENCE [LARGE SCALE GENOMIC DNA]</scope>
    <source>
        <strain evidence="1 2">D2</strain>
    </source>
</reference>
<protein>
    <submittedName>
        <fullName evidence="1">Uncharacterized protein</fullName>
    </submittedName>
</protein>